<dbReference type="KEGG" id="pgu:PGUG_02084"/>
<feature type="transmembrane region" description="Helical" evidence="2">
    <location>
        <begin position="89"/>
        <end position="110"/>
    </location>
</feature>
<name>A5DFN3_PICGU</name>
<evidence type="ECO:0000256" key="1">
    <source>
        <dbReference type="SAM" id="MobiDB-lite"/>
    </source>
</evidence>
<dbReference type="InterPro" id="IPR025187">
    <property type="entry name" value="DUF4112"/>
</dbReference>
<organism evidence="3 4">
    <name type="scientific">Meyerozyma guilliermondii (strain ATCC 6260 / CBS 566 / DSM 6381 / JCM 1539 / NBRC 10279 / NRRL Y-324)</name>
    <name type="common">Yeast</name>
    <name type="synonym">Candida guilliermondii</name>
    <dbReference type="NCBI Taxonomy" id="294746"/>
    <lineage>
        <taxon>Eukaryota</taxon>
        <taxon>Fungi</taxon>
        <taxon>Dikarya</taxon>
        <taxon>Ascomycota</taxon>
        <taxon>Saccharomycotina</taxon>
        <taxon>Pichiomycetes</taxon>
        <taxon>Debaryomycetaceae</taxon>
        <taxon>Meyerozyma</taxon>
    </lineage>
</organism>
<dbReference type="VEuPathDB" id="FungiDB:PGUG_02084"/>
<dbReference type="Pfam" id="PF13430">
    <property type="entry name" value="DUF4112"/>
    <property type="match status" value="1"/>
</dbReference>
<keyword evidence="2" id="KW-0812">Transmembrane</keyword>
<dbReference type="FunCoup" id="A5DFN3">
    <property type="interactions" value="47"/>
</dbReference>
<dbReference type="GeneID" id="5127943"/>
<dbReference type="OrthoDB" id="2103474at2759"/>
<dbReference type="EMBL" id="CH408156">
    <property type="protein sequence ID" value="EDK37986.2"/>
    <property type="molecule type" value="Genomic_DNA"/>
</dbReference>
<dbReference type="OMA" id="TIGWAPL"/>
<protein>
    <submittedName>
        <fullName evidence="3">Uncharacterized protein</fullName>
    </submittedName>
</protein>
<keyword evidence="2" id="KW-0472">Membrane</keyword>
<dbReference type="PANTHER" id="PTHR35519">
    <property type="entry name" value="MEMBRANE PROTEINS"/>
    <property type="match status" value="1"/>
</dbReference>
<keyword evidence="4" id="KW-1185">Reference proteome</keyword>
<evidence type="ECO:0000313" key="4">
    <source>
        <dbReference type="Proteomes" id="UP000001997"/>
    </source>
</evidence>
<dbReference type="HOGENOM" id="CLU_084558_0_0_1"/>
<feature type="compositionally biased region" description="Low complexity" evidence="1">
    <location>
        <begin position="214"/>
        <end position="230"/>
    </location>
</feature>
<keyword evidence="2" id="KW-1133">Transmembrane helix</keyword>
<evidence type="ECO:0000256" key="2">
    <source>
        <dbReference type="SAM" id="Phobius"/>
    </source>
</evidence>
<feature type="region of interest" description="Disordered" evidence="1">
    <location>
        <begin position="208"/>
        <end position="230"/>
    </location>
</feature>
<dbReference type="RefSeq" id="XP_001486413.2">
    <property type="nucleotide sequence ID" value="XM_001486363.1"/>
</dbReference>
<gene>
    <name evidence="3" type="ORF">PGUG_02084</name>
</gene>
<dbReference type="PANTHER" id="PTHR35519:SF1">
    <property type="entry name" value="YALI0C06193P"/>
    <property type="match status" value="1"/>
</dbReference>
<dbReference type="InParanoid" id="A5DFN3"/>
<proteinExistence type="predicted"/>
<evidence type="ECO:0000313" key="3">
    <source>
        <dbReference type="EMBL" id="EDK37986.2"/>
    </source>
</evidence>
<feature type="transmembrane region" description="Helical" evidence="2">
    <location>
        <begin position="131"/>
        <end position="150"/>
    </location>
</feature>
<reference evidence="3 4" key="1">
    <citation type="journal article" date="2009" name="Nature">
        <title>Evolution of pathogenicity and sexual reproduction in eight Candida genomes.</title>
        <authorList>
            <person name="Butler G."/>
            <person name="Rasmussen M.D."/>
            <person name="Lin M.F."/>
            <person name="Santos M.A."/>
            <person name="Sakthikumar S."/>
            <person name="Munro C.A."/>
            <person name="Rheinbay E."/>
            <person name="Grabherr M."/>
            <person name="Forche A."/>
            <person name="Reedy J.L."/>
            <person name="Agrafioti I."/>
            <person name="Arnaud M.B."/>
            <person name="Bates S."/>
            <person name="Brown A.J."/>
            <person name="Brunke S."/>
            <person name="Costanzo M.C."/>
            <person name="Fitzpatrick D.A."/>
            <person name="de Groot P.W."/>
            <person name="Harris D."/>
            <person name="Hoyer L.L."/>
            <person name="Hube B."/>
            <person name="Klis F.M."/>
            <person name="Kodira C."/>
            <person name="Lennard N."/>
            <person name="Logue M.E."/>
            <person name="Martin R."/>
            <person name="Neiman A.M."/>
            <person name="Nikolaou E."/>
            <person name="Quail M.A."/>
            <person name="Quinn J."/>
            <person name="Santos M.C."/>
            <person name="Schmitzberger F.F."/>
            <person name="Sherlock G."/>
            <person name="Shah P."/>
            <person name="Silverstein K.A."/>
            <person name="Skrzypek M.S."/>
            <person name="Soll D."/>
            <person name="Staggs R."/>
            <person name="Stansfield I."/>
            <person name="Stumpf M.P."/>
            <person name="Sudbery P.E."/>
            <person name="Srikantha T."/>
            <person name="Zeng Q."/>
            <person name="Berman J."/>
            <person name="Berriman M."/>
            <person name="Heitman J."/>
            <person name="Gow N.A."/>
            <person name="Lorenz M.C."/>
            <person name="Birren B.W."/>
            <person name="Kellis M."/>
            <person name="Cuomo C.A."/>
        </authorList>
    </citation>
    <scope>NUCLEOTIDE SEQUENCE [LARGE SCALE GENOMIC DNA]</scope>
    <source>
        <strain evidence="4">ATCC 6260 / CBS 566 / DSM 6381 / JCM 1539 / NBRC 10279 / NRRL Y-324</strain>
    </source>
</reference>
<sequence>MSQIQEQLEGIPGYDIFMDKYNEYAEEHFNMKNPFEDEDGNRLRLPKDFCTKKEHQLWRRVQKAAWQHDKCFLGSCGVGMDCGLGLVPLVVFLIPGLGPLIMYGIHARLIHIVTNEMPVPNKLVAKLESQILFDLLISLPPLIGGFLSWLNGCSTRNASLYYNFFTQLAKERKENKTAMYIGTTNNPREPDIQSPAIDYTYVNPQPQKKKLGRQKQQQDIVIGQQQSGWV</sequence>
<dbReference type="Proteomes" id="UP000001997">
    <property type="component" value="Unassembled WGS sequence"/>
</dbReference>
<accession>A5DFN3</accession>
<dbReference type="eggNOG" id="ENOG502RXX6">
    <property type="taxonomic scope" value="Eukaryota"/>
</dbReference>
<dbReference type="AlphaFoldDB" id="A5DFN3"/>